<evidence type="ECO:0000313" key="2">
    <source>
        <dbReference type="Proteomes" id="UP000050525"/>
    </source>
</evidence>
<dbReference type="Proteomes" id="UP000050525">
    <property type="component" value="Unassembled WGS sequence"/>
</dbReference>
<keyword evidence="2" id="KW-1185">Reference proteome</keyword>
<gene>
    <name evidence="1" type="ORF">Y1Q_0014000</name>
</gene>
<dbReference type="AlphaFoldDB" id="A0A151PEA6"/>
<evidence type="ECO:0000313" key="1">
    <source>
        <dbReference type="EMBL" id="KYO47085.1"/>
    </source>
</evidence>
<proteinExistence type="predicted"/>
<dbReference type="EMBL" id="AKHW03000483">
    <property type="protein sequence ID" value="KYO47085.1"/>
    <property type="molecule type" value="Genomic_DNA"/>
</dbReference>
<accession>A0A151PEA6</accession>
<name>A0A151PEA6_ALLMI</name>
<organism evidence="1 2">
    <name type="scientific">Alligator mississippiensis</name>
    <name type="common">American alligator</name>
    <dbReference type="NCBI Taxonomy" id="8496"/>
    <lineage>
        <taxon>Eukaryota</taxon>
        <taxon>Metazoa</taxon>
        <taxon>Chordata</taxon>
        <taxon>Craniata</taxon>
        <taxon>Vertebrata</taxon>
        <taxon>Euteleostomi</taxon>
        <taxon>Archelosauria</taxon>
        <taxon>Archosauria</taxon>
        <taxon>Crocodylia</taxon>
        <taxon>Alligatoridae</taxon>
        <taxon>Alligatorinae</taxon>
        <taxon>Alligator</taxon>
    </lineage>
</organism>
<protein>
    <submittedName>
        <fullName evidence="1">Uncharacterized protein</fullName>
    </submittedName>
</protein>
<comment type="caution">
    <text evidence="1">The sequence shown here is derived from an EMBL/GenBank/DDBJ whole genome shotgun (WGS) entry which is preliminary data.</text>
</comment>
<sequence>MVILGAAHPADKVVGEATLVVDNTLQDDGELSLVVHEWLSALRWAEDKDVVTMHSSSIVGEAHAVEPGDHFLWVDKVNEVVCQDILEDQTHLPYGLSSCGLVLTKEVGDSGDF</sequence>
<reference evidence="1 2" key="1">
    <citation type="journal article" date="2012" name="Genome Biol.">
        <title>Sequencing three crocodilian genomes to illuminate the evolution of archosaurs and amniotes.</title>
        <authorList>
            <person name="St John J.A."/>
            <person name="Braun E.L."/>
            <person name="Isberg S.R."/>
            <person name="Miles L.G."/>
            <person name="Chong A.Y."/>
            <person name="Gongora J."/>
            <person name="Dalzell P."/>
            <person name="Moran C."/>
            <person name="Bed'hom B."/>
            <person name="Abzhanov A."/>
            <person name="Burgess S.C."/>
            <person name="Cooksey A.M."/>
            <person name="Castoe T.A."/>
            <person name="Crawford N.G."/>
            <person name="Densmore L.D."/>
            <person name="Drew J.C."/>
            <person name="Edwards S.V."/>
            <person name="Faircloth B.C."/>
            <person name="Fujita M.K."/>
            <person name="Greenwold M.J."/>
            <person name="Hoffmann F.G."/>
            <person name="Howard J.M."/>
            <person name="Iguchi T."/>
            <person name="Janes D.E."/>
            <person name="Khan S.Y."/>
            <person name="Kohno S."/>
            <person name="de Koning A.J."/>
            <person name="Lance S.L."/>
            <person name="McCarthy F.M."/>
            <person name="McCormack J.E."/>
            <person name="Merchant M.E."/>
            <person name="Peterson D.G."/>
            <person name="Pollock D.D."/>
            <person name="Pourmand N."/>
            <person name="Raney B.J."/>
            <person name="Roessler K.A."/>
            <person name="Sanford J.R."/>
            <person name="Sawyer R.H."/>
            <person name="Schmidt C.J."/>
            <person name="Triplett E.W."/>
            <person name="Tuberville T.D."/>
            <person name="Venegas-Anaya M."/>
            <person name="Howard J.T."/>
            <person name="Jarvis E.D."/>
            <person name="Guillette L.J.Jr."/>
            <person name="Glenn T.C."/>
            <person name="Green R.E."/>
            <person name="Ray D.A."/>
        </authorList>
    </citation>
    <scope>NUCLEOTIDE SEQUENCE [LARGE SCALE GENOMIC DNA]</scope>
    <source>
        <strain evidence="1">KSC_2009_1</strain>
    </source>
</reference>